<gene>
    <name evidence="2" type="ORF">M9458_028809</name>
</gene>
<feature type="compositionally biased region" description="Basic and acidic residues" evidence="1">
    <location>
        <begin position="1"/>
        <end position="10"/>
    </location>
</feature>
<keyword evidence="3" id="KW-1185">Reference proteome</keyword>
<reference evidence="2 3" key="1">
    <citation type="submission" date="2024-05" db="EMBL/GenBank/DDBJ databases">
        <title>Genome sequencing and assembly of Indian major carp, Cirrhinus mrigala (Hamilton, 1822).</title>
        <authorList>
            <person name="Mohindra V."/>
            <person name="Chowdhury L.M."/>
            <person name="Lal K."/>
            <person name="Jena J.K."/>
        </authorList>
    </citation>
    <scope>NUCLEOTIDE SEQUENCE [LARGE SCALE GENOMIC DNA]</scope>
    <source>
        <strain evidence="2">CM1030</strain>
        <tissue evidence="2">Blood</tissue>
    </source>
</reference>
<proteinExistence type="predicted"/>
<comment type="caution">
    <text evidence="2">The sequence shown here is derived from an EMBL/GenBank/DDBJ whole genome shotgun (WGS) entry which is preliminary data.</text>
</comment>
<feature type="region of interest" description="Disordered" evidence="1">
    <location>
        <begin position="1"/>
        <end position="72"/>
    </location>
</feature>
<dbReference type="Proteomes" id="UP001529510">
    <property type="component" value="Unassembled WGS sequence"/>
</dbReference>
<evidence type="ECO:0000256" key="1">
    <source>
        <dbReference type="SAM" id="MobiDB-lite"/>
    </source>
</evidence>
<accession>A0ABD0PR14</accession>
<organism evidence="2 3">
    <name type="scientific">Cirrhinus mrigala</name>
    <name type="common">Mrigala</name>
    <dbReference type="NCBI Taxonomy" id="683832"/>
    <lineage>
        <taxon>Eukaryota</taxon>
        <taxon>Metazoa</taxon>
        <taxon>Chordata</taxon>
        <taxon>Craniata</taxon>
        <taxon>Vertebrata</taxon>
        <taxon>Euteleostomi</taxon>
        <taxon>Actinopterygii</taxon>
        <taxon>Neopterygii</taxon>
        <taxon>Teleostei</taxon>
        <taxon>Ostariophysi</taxon>
        <taxon>Cypriniformes</taxon>
        <taxon>Cyprinidae</taxon>
        <taxon>Labeoninae</taxon>
        <taxon>Labeonini</taxon>
        <taxon>Cirrhinus</taxon>
    </lineage>
</organism>
<dbReference type="EMBL" id="JAMKFB020000014">
    <property type="protein sequence ID" value="KAL0176479.1"/>
    <property type="molecule type" value="Genomic_DNA"/>
</dbReference>
<feature type="non-terminal residue" evidence="2">
    <location>
        <position position="1"/>
    </location>
</feature>
<dbReference type="AlphaFoldDB" id="A0ABD0PR14"/>
<evidence type="ECO:0000313" key="3">
    <source>
        <dbReference type="Proteomes" id="UP001529510"/>
    </source>
</evidence>
<name>A0ABD0PR14_CIRMR</name>
<sequence>IHHAEADAVELHGSGARLRPDEQHAHAGAAERVPRARQRLGPPEAHGGRARQTGPGHVRGDVPGALPAGPPHRFLHQLSAEELFLRLHALRPLTARGPQLLQMTLSSPTSDVTDWITEPAADCNRTDPCD</sequence>
<evidence type="ECO:0000313" key="2">
    <source>
        <dbReference type="EMBL" id="KAL0176479.1"/>
    </source>
</evidence>
<protein>
    <submittedName>
        <fullName evidence="2">Uncharacterized protein</fullName>
    </submittedName>
</protein>